<evidence type="ECO:0000259" key="10">
    <source>
        <dbReference type="Pfam" id="PF02897"/>
    </source>
</evidence>
<comment type="catalytic activity">
    <reaction evidence="1">
        <text>Hydrolysis of Pro-|-Xaa &gt;&gt; Ala-|-Xaa in oligopeptides.</text>
        <dbReference type="EC" id="3.4.21.26"/>
    </reaction>
</comment>
<evidence type="ECO:0000313" key="11">
    <source>
        <dbReference type="EMBL" id="SIT22649.1"/>
    </source>
</evidence>
<dbReference type="Gene3D" id="3.40.50.1820">
    <property type="entry name" value="alpha/beta hydrolase"/>
    <property type="match status" value="1"/>
</dbReference>
<sequence>MQKKYWFIATLFSCMIQQTNAQLQYPATKKSEQSDDYFGTKVNDPYRWLEDDNSDLTKQWVKEQNTVTNDYLSKIPFRNQVKQRLEALWNYPKYSSPFKKGKYYYFYKNNGLQNQSVLYRQEGLNGVQELFLDPNSLSADGTAALGALSFSKNGKYMAYTVAQSGSDWQTGYIMNTETRQLLTEKIEYIKFSSFAWKGDGGFFYSRYPKPDEKSMLSKQNQFQKVYYHKIGTPQSKDILVFEDNEHPLRYFGAGVTEDDRYLFIQVSEGTSGGEVLFTDLWQAKALEASRDNAPAADATSSYGGAKKAPASKGALKFTVLIEGFDTEPDVIDNSVNKILVKTNDGAPNFKVVLIDPADNRKENWKTVIPEKPEALQSVSTGGGYLFASYLKDAATKVYQYSYGGKLVREITLPGIGTASGFGGELSDKDFFYTFTSFNYPPTIFRYEISTGTSEVFRKTEAKFVPENFETKQVFVTSKDGAKVPVFLTYKKGLQLDGNNPVLLYGYGGFNIAMTPAFSISNVFFMEQGGVYAQVCLRGGSEYGESWHKAGMLQNKQNVFNDLIASAEWLIENKYTNKEKIAVRGGSNGGLLVGAVMTQRPDLFKVAIPQVGVMDMLRFHKFTVGWGWAVEYGNAEKNADDFKNLYGYSPLHNLKKGICYPATLVTTADHDDRVVPAHSFKFAATLQESQGCANPTLIRIDSKAGHGAGKPTSKQIDEATDIWSFVMYNLGMTFKQQ</sequence>
<dbReference type="STRING" id="477680.SAMN05421788_105339"/>
<dbReference type="GO" id="GO:0006508">
    <property type="term" value="P:proteolysis"/>
    <property type="evidence" value="ECO:0007669"/>
    <property type="project" value="UniProtKB-KW"/>
</dbReference>
<dbReference type="EC" id="3.4.21.26" evidence="3"/>
<gene>
    <name evidence="11" type="ORF">SAMN05421788_105339</name>
</gene>
<dbReference type="GO" id="GO:0004252">
    <property type="term" value="F:serine-type endopeptidase activity"/>
    <property type="evidence" value="ECO:0007669"/>
    <property type="project" value="UniProtKB-EC"/>
</dbReference>
<dbReference type="PANTHER" id="PTHR42881:SF2">
    <property type="entry name" value="PROLYL ENDOPEPTIDASE"/>
    <property type="match status" value="1"/>
</dbReference>
<dbReference type="PANTHER" id="PTHR42881">
    <property type="entry name" value="PROLYL ENDOPEPTIDASE"/>
    <property type="match status" value="1"/>
</dbReference>
<evidence type="ECO:0000256" key="7">
    <source>
        <dbReference type="ARBA" id="ARBA00060121"/>
    </source>
</evidence>
<evidence type="ECO:0000256" key="6">
    <source>
        <dbReference type="ARBA" id="ARBA00022825"/>
    </source>
</evidence>
<dbReference type="GO" id="GO:0005829">
    <property type="term" value="C:cytosol"/>
    <property type="evidence" value="ECO:0007669"/>
    <property type="project" value="TreeGrafter"/>
</dbReference>
<keyword evidence="5" id="KW-0378">Hydrolase</keyword>
<feature type="domain" description="Peptidase S9 prolyl oligopeptidase catalytic" evidence="9">
    <location>
        <begin position="516"/>
        <end position="731"/>
    </location>
</feature>
<name>A0A173MCC6_9BACT</name>
<dbReference type="SUPFAM" id="SSF50993">
    <property type="entry name" value="Peptidase/esterase 'gauge' domain"/>
    <property type="match status" value="1"/>
</dbReference>
<dbReference type="SUPFAM" id="SSF53474">
    <property type="entry name" value="alpha/beta-Hydrolases"/>
    <property type="match status" value="1"/>
</dbReference>
<keyword evidence="4" id="KW-0645">Protease</keyword>
<dbReference type="InterPro" id="IPR023302">
    <property type="entry name" value="Pept_S9A_N"/>
</dbReference>
<dbReference type="OrthoDB" id="9801421at2"/>
<dbReference type="FunFam" id="3.40.50.1820:FF:000005">
    <property type="entry name" value="Prolyl endopeptidase"/>
    <property type="match status" value="1"/>
</dbReference>
<dbReference type="PRINTS" id="PR00862">
    <property type="entry name" value="PROLIGOPTASE"/>
</dbReference>
<evidence type="ECO:0000256" key="2">
    <source>
        <dbReference type="ARBA" id="ARBA00005228"/>
    </source>
</evidence>
<feature type="domain" description="Peptidase S9A N-terminal" evidence="10">
    <location>
        <begin position="26"/>
        <end position="458"/>
    </location>
</feature>
<comment type="similarity">
    <text evidence="2">Belongs to the peptidase S9A family.</text>
</comment>
<evidence type="ECO:0000256" key="1">
    <source>
        <dbReference type="ARBA" id="ARBA00001070"/>
    </source>
</evidence>
<keyword evidence="6" id="KW-0720">Serine protease</keyword>
<dbReference type="AlphaFoldDB" id="A0A173MCC6"/>
<dbReference type="InterPro" id="IPR029058">
    <property type="entry name" value="AB_hydrolase_fold"/>
</dbReference>
<evidence type="ECO:0000259" key="9">
    <source>
        <dbReference type="Pfam" id="PF00326"/>
    </source>
</evidence>
<comment type="function">
    <text evidence="7">Cleaves peptide bonds on the C-terminal side of prolyl residues within peptides that are up to approximately 30 amino acids long. Has an absolute requirement for an X-Pro bond in the trans configuration immediately preceding the Pro-Y scissible bond.</text>
</comment>
<dbReference type="InterPro" id="IPR051167">
    <property type="entry name" value="Prolyl_oligopep/macrocyclase"/>
</dbReference>
<dbReference type="Pfam" id="PF00326">
    <property type="entry name" value="Peptidase_S9"/>
    <property type="match status" value="1"/>
</dbReference>
<dbReference type="InterPro" id="IPR002470">
    <property type="entry name" value="Peptidase_S9A"/>
</dbReference>
<evidence type="ECO:0000256" key="3">
    <source>
        <dbReference type="ARBA" id="ARBA00011897"/>
    </source>
</evidence>
<dbReference type="InterPro" id="IPR001375">
    <property type="entry name" value="Peptidase_S9_cat"/>
</dbReference>
<dbReference type="KEGG" id="fln:FLA_1212"/>
<dbReference type="EMBL" id="FTOR01000005">
    <property type="protein sequence ID" value="SIT22649.1"/>
    <property type="molecule type" value="Genomic_DNA"/>
</dbReference>
<evidence type="ECO:0000256" key="4">
    <source>
        <dbReference type="ARBA" id="ARBA00022670"/>
    </source>
</evidence>
<evidence type="ECO:0000313" key="12">
    <source>
        <dbReference type="Proteomes" id="UP000186917"/>
    </source>
</evidence>
<evidence type="ECO:0000256" key="5">
    <source>
        <dbReference type="ARBA" id="ARBA00022801"/>
    </source>
</evidence>
<dbReference type="Proteomes" id="UP000186917">
    <property type="component" value="Unassembled WGS sequence"/>
</dbReference>
<proteinExistence type="inferred from homology"/>
<organism evidence="11 12">
    <name type="scientific">Filimonas lacunae</name>
    <dbReference type="NCBI Taxonomy" id="477680"/>
    <lineage>
        <taxon>Bacteria</taxon>
        <taxon>Pseudomonadati</taxon>
        <taxon>Bacteroidota</taxon>
        <taxon>Chitinophagia</taxon>
        <taxon>Chitinophagales</taxon>
        <taxon>Chitinophagaceae</taxon>
        <taxon>Filimonas</taxon>
    </lineage>
</organism>
<accession>A0A173MCC6</accession>
<reference evidence="12" key="1">
    <citation type="submission" date="2017-01" db="EMBL/GenBank/DDBJ databases">
        <authorList>
            <person name="Varghese N."/>
            <person name="Submissions S."/>
        </authorList>
    </citation>
    <scope>NUCLEOTIDE SEQUENCE [LARGE SCALE GENOMIC DNA]</scope>
    <source>
        <strain evidence="12">DSM 21054</strain>
    </source>
</reference>
<dbReference type="Pfam" id="PF02897">
    <property type="entry name" value="Peptidase_S9_N"/>
    <property type="match status" value="1"/>
</dbReference>
<keyword evidence="12" id="KW-1185">Reference proteome</keyword>
<dbReference type="FunFam" id="2.130.10.120:FF:000001">
    <property type="entry name" value="Prolyl endopeptidase"/>
    <property type="match status" value="1"/>
</dbReference>
<dbReference type="GO" id="GO:0070012">
    <property type="term" value="F:oligopeptidase activity"/>
    <property type="evidence" value="ECO:0007669"/>
    <property type="project" value="TreeGrafter"/>
</dbReference>
<evidence type="ECO:0000256" key="8">
    <source>
        <dbReference type="ARBA" id="ARBA00081187"/>
    </source>
</evidence>
<protein>
    <recommendedName>
        <fullName evidence="3">prolyl oligopeptidase</fullName>
        <ecNumber evidence="3">3.4.21.26</ecNumber>
    </recommendedName>
    <alternativeName>
        <fullName evidence="8">Proline-specific endopeptidase</fullName>
    </alternativeName>
</protein>
<dbReference type="Gene3D" id="2.130.10.120">
    <property type="entry name" value="Prolyl oligopeptidase, N-terminal domain"/>
    <property type="match status" value="1"/>
</dbReference>